<protein>
    <recommendedName>
        <fullName evidence="4">Myb-like domain-containing protein</fullName>
    </recommendedName>
</protein>
<feature type="compositionally biased region" description="Basic and acidic residues" evidence="1">
    <location>
        <begin position="502"/>
        <end position="513"/>
    </location>
</feature>
<organism evidence="2 3">
    <name type="scientific">Lepidopterella palustris CBS 459.81</name>
    <dbReference type="NCBI Taxonomy" id="1314670"/>
    <lineage>
        <taxon>Eukaryota</taxon>
        <taxon>Fungi</taxon>
        <taxon>Dikarya</taxon>
        <taxon>Ascomycota</taxon>
        <taxon>Pezizomycotina</taxon>
        <taxon>Dothideomycetes</taxon>
        <taxon>Pleosporomycetidae</taxon>
        <taxon>Mytilinidiales</taxon>
        <taxon>Argynnaceae</taxon>
        <taxon>Lepidopterella</taxon>
    </lineage>
</organism>
<feature type="compositionally biased region" description="Low complexity" evidence="1">
    <location>
        <begin position="720"/>
        <end position="730"/>
    </location>
</feature>
<feature type="region of interest" description="Disordered" evidence="1">
    <location>
        <begin position="648"/>
        <end position="751"/>
    </location>
</feature>
<feature type="compositionally biased region" description="Acidic residues" evidence="1">
    <location>
        <begin position="731"/>
        <end position="751"/>
    </location>
</feature>
<evidence type="ECO:0000256" key="1">
    <source>
        <dbReference type="SAM" id="MobiDB-lite"/>
    </source>
</evidence>
<dbReference type="GO" id="GO:0042790">
    <property type="term" value="P:nucleolar large rRNA transcription by RNA polymerase I"/>
    <property type="evidence" value="ECO:0007669"/>
    <property type="project" value="InterPro"/>
</dbReference>
<dbReference type="PANTHER" id="PTHR28079:SF1">
    <property type="entry name" value="RNA POLYMERASE I-SPECIFIC TRANSCRIPTION INITIATION FACTOR RRN5"/>
    <property type="match status" value="1"/>
</dbReference>
<feature type="region of interest" description="Disordered" evidence="1">
    <location>
        <begin position="440"/>
        <end position="459"/>
    </location>
</feature>
<name>A0A8E2JJ21_9PEZI</name>
<evidence type="ECO:0000313" key="2">
    <source>
        <dbReference type="EMBL" id="OCK84167.1"/>
    </source>
</evidence>
<dbReference type="GO" id="GO:0000182">
    <property type="term" value="F:rDNA binding"/>
    <property type="evidence" value="ECO:0007669"/>
    <property type="project" value="TreeGrafter"/>
</dbReference>
<feature type="region of interest" description="Disordered" evidence="1">
    <location>
        <begin position="469"/>
        <end position="513"/>
    </location>
</feature>
<dbReference type="GO" id="GO:0001181">
    <property type="term" value="F:RNA polymerase I general transcription initiation factor activity"/>
    <property type="evidence" value="ECO:0007669"/>
    <property type="project" value="TreeGrafter"/>
</dbReference>
<feature type="compositionally biased region" description="Low complexity" evidence="1">
    <location>
        <begin position="11"/>
        <end position="30"/>
    </location>
</feature>
<sequence>MDSEAGEDSEGSSVLDESSNANHHNNSYNESESESSKAKITDTRSQSRKRKRTAESYCKVEYTRLRTRLRGAYNDEYRNLFNSSITDAANRFGFKGPSNLPSSQVGVSRWNSQEKEVFFHALGKLGRDDLPGISQAIGSKSEMEVREYLLLLQDGYIQQYVNEPRRKGMLGFQELPAAVELSEKCYTSLDLAGEALAWMQKKAEAEQEKKKFGDYWLLHWDLADDIEATLAQLASKEENSTDYGTDQEEQQAQPEYSGCEADGKTATDQLSLGSAQSNAKILKSVPAARLLKLKNWIELSRTLFMNSGMAGIGENWQDLADYGEEPSMYNTAFEDFHRLTVSVTQRIVQAAIFQAMSRLRANDWRTAHSAKPDVTKRDVLTAIDILGMKRDSKSFWLKTARRCGVQVYANSTPKASKKGNDSILSYDEVEEILGEPYGIQSSWTQSSRTKPVPGAHGMEVTNDELDHYLSQPDASSQGYDSASESDLESGPKSSRTRIRKQQFHENENDEHAELFDRQASRLEEELLWDILGQDPPASTKVEEHDPRKARTERKEYDDLIDWRNWTNYHPEWEAFSDTVREEELMENRRRRAHVKIDSEREARDDHAHAEEKTSNGEHTPSEIVAHDANPHQVLEIADAAEADEILKIADDHSLQNDQNENQHLKTEDDAILISDTTSESQSDAFPDPSDAPDPLRSSHSPDRPIPLSRGAMGNRASMPSTVETSSSSSEDQGDSDEESSSGSDEDMQDAE</sequence>
<dbReference type="InterPro" id="IPR001005">
    <property type="entry name" value="SANT/Myb"/>
</dbReference>
<feature type="compositionally biased region" description="Polar residues" evidence="1">
    <location>
        <begin position="440"/>
        <end position="449"/>
    </location>
</feature>
<feature type="region of interest" description="Disordered" evidence="1">
    <location>
        <begin position="595"/>
        <end position="631"/>
    </location>
</feature>
<dbReference type="AlphaFoldDB" id="A0A8E2JJ21"/>
<gene>
    <name evidence="2" type="ORF">K432DRAFT_378830</name>
</gene>
<evidence type="ECO:0008006" key="4">
    <source>
        <dbReference type="Google" id="ProtNLM"/>
    </source>
</evidence>
<feature type="compositionally biased region" description="Acidic residues" evidence="1">
    <location>
        <begin position="1"/>
        <end position="10"/>
    </location>
</feature>
<reference evidence="2 3" key="1">
    <citation type="journal article" date="2016" name="Nat. Commun.">
        <title>Ectomycorrhizal ecology is imprinted in the genome of the dominant symbiotic fungus Cenococcum geophilum.</title>
        <authorList>
            <consortium name="DOE Joint Genome Institute"/>
            <person name="Peter M."/>
            <person name="Kohler A."/>
            <person name="Ohm R.A."/>
            <person name="Kuo A."/>
            <person name="Krutzmann J."/>
            <person name="Morin E."/>
            <person name="Arend M."/>
            <person name="Barry K.W."/>
            <person name="Binder M."/>
            <person name="Choi C."/>
            <person name="Clum A."/>
            <person name="Copeland A."/>
            <person name="Grisel N."/>
            <person name="Haridas S."/>
            <person name="Kipfer T."/>
            <person name="LaButti K."/>
            <person name="Lindquist E."/>
            <person name="Lipzen A."/>
            <person name="Maire R."/>
            <person name="Meier B."/>
            <person name="Mihaltcheva S."/>
            <person name="Molinier V."/>
            <person name="Murat C."/>
            <person name="Poggeler S."/>
            <person name="Quandt C.A."/>
            <person name="Sperisen C."/>
            <person name="Tritt A."/>
            <person name="Tisserant E."/>
            <person name="Crous P.W."/>
            <person name="Henrissat B."/>
            <person name="Nehls U."/>
            <person name="Egli S."/>
            <person name="Spatafora J.W."/>
            <person name="Grigoriev I.V."/>
            <person name="Martin F.M."/>
        </authorList>
    </citation>
    <scope>NUCLEOTIDE SEQUENCE [LARGE SCALE GENOMIC DNA]</scope>
    <source>
        <strain evidence="2 3">CBS 459.81</strain>
    </source>
</reference>
<keyword evidence="3" id="KW-1185">Reference proteome</keyword>
<feature type="compositionally biased region" description="Basic and acidic residues" evidence="1">
    <location>
        <begin position="648"/>
        <end position="668"/>
    </location>
</feature>
<dbReference type="OrthoDB" id="2240312at2759"/>
<dbReference type="GO" id="GO:0006361">
    <property type="term" value="P:transcription initiation at RNA polymerase I promoter"/>
    <property type="evidence" value="ECO:0007669"/>
    <property type="project" value="TreeGrafter"/>
</dbReference>
<dbReference type="PANTHER" id="PTHR28079">
    <property type="entry name" value="RNA POLYMERASE I-SPECIFIC TRANSCRIPTION INITIATION FACTOR RRN5"/>
    <property type="match status" value="1"/>
</dbReference>
<feature type="region of interest" description="Disordered" evidence="1">
    <location>
        <begin position="237"/>
        <end position="263"/>
    </location>
</feature>
<dbReference type="GO" id="GO:0000500">
    <property type="term" value="C:RNA polymerase I upstream activating factor complex"/>
    <property type="evidence" value="ECO:0007669"/>
    <property type="project" value="InterPro"/>
</dbReference>
<dbReference type="EMBL" id="KV744843">
    <property type="protein sequence ID" value="OCK84167.1"/>
    <property type="molecule type" value="Genomic_DNA"/>
</dbReference>
<feature type="compositionally biased region" description="Polar residues" evidence="1">
    <location>
        <begin position="472"/>
        <end position="484"/>
    </location>
</feature>
<accession>A0A8E2JJ21</accession>
<dbReference type="CDD" id="cd00167">
    <property type="entry name" value="SANT"/>
    <property type="match status" value="1"/>
</dbReference>
<dbReference type="SUPFAM" id="SSF46689">
    <property type="entry name" value="Homeodomain-like"/>
    <property type="match status" value="1"/>
</dbReference>
<evidence type="ECO:0000313" key="3">
    <source>
        <dbReference type="Proteomes" id="UP000250266"/>
    </source>
</evidence>
<dbReference type="Gene3D" id="1.10.10.60">
    <property type="entry name" value="Homeodomain-like"/>
    <property type="match status" value="1"/>
</dbReference>
<dbReference type="Proteomes" id="UP000250266">
    <property type="component" value="Unassembled WGS sequence"/>
</dbReference>
<feature type="region of interest" description="Disordered" evidence="1">
    <location>
        <begin position="1"/>
        <end position="53"/>
    </location>
</feature>
<proteinExistence type="predicted"/>
<dbReference type="InterPro" id="IPR039601">
    <property type="entry name" value="Rrn5"/>
</dbReference>
<feature type="compositionally biased region" description="Low complexity" evidence="1">
    <location>
        <begin position="682"/>
        <end position="694"/>
    </location>
</feature>
<dbReference type="InterPro" id="IPR009057">
    <property type="entry name" value="Homeodomain-like_sf"/>
</dbReference>
<feature type="compositionally biased region" description="Basic and acidic residues" evidence="1">
    <location>
        <begin position="595"/>
        <end position="615"/>
    </location>
</feature>